<evidence type="ECO:0000256" key="2">
    <source>
        <dbReference type="SAM" id="SignalP"/>
    </source>
</evidence>
<dbReference type="GO" id="GO:0015679">
    <property type="term" value="P:plasma membrane copper ion transport"/>
    <property type="evidence" value="ECO:0007669"/>
    <property type="project" value="TreeGrafter"/>
</dbReference>
<evidence type="ECO:0000256" key="1">
    <source>
        <dbReference type="ARBA" id="ARBA00022448"/>
    </source>
</evidence>
<dbReference type="OrthoDB" id="259511at2"/>
<keyword evidence="2" id="KW-0732">Signal</keyword>
<dbReference type="SUPFAM" id="SSF111369">
    <property type="entry name" value="HlyD-like secretion proteins"/>
    <property type="match status" value="1"/>
</dbReference>
<evidence type="ECO:0000313" key="4">
    <source>
        <dbReference type="Proteomes" id="UP000004358"/>
    </source>
</evidence>
<comment type="caution">
    <text evidence="3">The sequence shown here is derived from an EMBL/GenBank/DDBJ whole genome shotgun (WGS) entry which is preliminary data.</text>
</comment>
<dbReference type="Gene3D" id="2.40.50.100">
    <property type="match status" value="1"/>
</dbReference>
<dbReference type="InterPro" id="IPR051909">
    <property type="entry name" value="MFP_Cation_Efflux"/>
</dbReference>
<dbReference type="AlphaFoldDB" id="A4A1J0"/>
<dbReference type="EMBL" id="AANZ01000035">
    <property type="protein sequence ID" value="EAQ77357.1"/>
    <property type="molecule type" value="Genomic_DNA"/>
</dbReference>
<name>A4A1J0_9BACT</name>
<reference evidence="3 4" key="1">
    <citation type="submission" date="2006-02" db="EMBL/GenBank/DDBJ databases">
        <authorList>
            <person name="Amann R."/>
            <person name="Ferriera S."/>
            <person name="Johnson J."/>
            <person name="Kravitz S."/>
            <person name="Halpern A."/>
            <person name="Remington K."/>
            <person name="Beeson K."/>
            <person name="Tran B."/>
            <person name="Rogers Y.-H."/>
            <person name="Friedman R."/>
            <person name="Venter J.C."/>
        </authorList>
    </citation>
    <scope>NUCLEOTIDE SEQUENCE [LARGE SCALE GENOMIC DNA]</scope>
    <source>
        <strain evidence="3 4">DSM 3645</strain>
    </source>
</reference>
<dbReference type="Gene3D" id="1.10.287.470">
    <property type="entry name" value="Helix hairpin bin"/>
    <property type="match status" value="1"/>
</dbReference>
<dbReference type="eggNOG" id="COG1566">
    <property type="taxonomic scope" value="Bacteria"/>
</dbReference>
<keyword evidence="1" id="KW-0813">Transport</keyword>
<protein>
    <submittedName>
        <fullName evidence="3">Probable AcrA/AcrE family protein-putative secreted protein</fullName>
    </submittedName>
</protein>
<feature type="chain" id="PRO_5002665137" evidence="2">
    <location>
        <begin position="20"/>
        <end position="319"/>
    </location>
</feature>
<sequence length="319" mass="34725">MTLAILLLAAAVGQAPAAAASPDGVVVNHCLVSLLDQVNVPAQETGMLVTIPAYRGRIVVDGDLLAQIDDRTAAKQAEIAKFRHDKAMTEAANDIDVRYATKAAEVALKEHEVFEQSNKDSRGTISKIQLDKAWLAYQRAVLQIEQAAMNQKISGLASSESLAEMEGAQMVMDRCRTESPINGVVVQVYRQEGEWVRPGDPLMRIIGLQWLKVEGTLDADLHQPEQLIHRPVTVSVRTASGLQQFSGFVNFISPEIDATGAFDISAVVENKVSGKGYWALSPGDIAGFTVHVDRPQISDRELDRFRNRNEKSPAALTGN</sequence>
<feature type="signal peptide" evidence="2">
    <location>
        <begin position="1"/>
        <end position="19"/>
    </location>
</feature>
<dbReference type="GO" id="GO:0060003">
    <property type="term" value="P:copper ion export"/>
    <property type="evidence" value="ECO:0007669"/>
    <property type="project" value="TreeGrafter"/>
</dbReference>
<dbReference type="PANTHER" id="PTHR30097">
    <property type="entry name" value="CATION EFFLUX SYSTEM PROTEIN CUSB"/>
    <property type="match status" value="1"/>
</dbReference>
<gene>
    <name evidence="3" type="ORF">DSM3645_23890</name>
</gene>
<dbReference type="HOGENOM" id="CLU_071820_0_0_0"/>
<dbReference type="GO" id="GO:0030313">
    <property type="term" value="C:cell envelope"/>
    <property type="evidence" value="ECO:0007669"/>
    <property type="project" value="TreeGrafter"/>
</dbReference>
<dbReference type="PANTHER" id="PTHR30097:SF4">
    <property type="entry name" value="SLR6042 PROTEIN"/>
    <property type="match status" value="1"/>
</dbReference>
<dbReference type="Proteomes" id="UP000004358">
    <property type="component" value="Unassembled WGS sequence"/>
</dbReference>
<dbReference type="Gene3D" id="2.40.30.170">
    <property type="match status" value="1"/>
</dbReference>
<dbReference type="RefSeq" id="WP_002652675.1">
    <property type="nucleotide sequence ID" value="NZ_CH672376.1"/>
</dbReference>
<organism evidence="3 4">
    <name type="scientific">Blastopirellula marina DSM 3645</name>
    <dbReference type="NCBI Taxonomy" id="314230"/>
    <lineage>
        <taxon>Bacteria</taxon>
        <taxon>Pseudomonadati</taxon>
        <taxon>Planctomycetota</taxon>
        <taxon>Planctomycetia</taxon>
        <taxon>Pirellulales</taxon>
        <taxon>Pirellulaceae</taxon>
        <taxon>Blastopirellula</taxon>
    </lineage>
</organism>
<proteinExistence type="predicted"/>
<dbReference type="STRING" id="314230.DSM3645_23890"/>
<evidence type="ECO:0000313" key="3">
    <source>
        <dbReference type="EMBL" id="EAQ77357.1"/>
    </source>
</evidence>
<accession>A4A1J0</accession>